<accession>A0AAV0V8K7</accession>
<name>A0AAV0V8K7_9STRA</name>
<dbReference type="Pfam" id="PF25597">
    <property type="entry name" value="SH3_retrovirus"/>
    <property type="match status" value="1"/>
</dbReference>
<dbReference type="InterPro" id="IPR039537">
    <property type="entry name" value="Retrotran_Ty1/copia-like"/>
</dbReference>
<dbReference type="PANTHER" id="PTHR42648:SF28">
    <property type="entry name" value="TRANSPOSON-ENCODED PROTEIN WITH RIBONUCLEASE H-LIKE AND RETROVIRUS ZINC FINGER-LIKE DOMAINS"/>
    <property type="match status" value="1"/>
</dbReference>
<dbReference type="PANTHER" id="PTHR42648">
    <property type="entry name" value="TRANSPOSASE, PUTATIVE-RELATED"/>
    <property type="match status" value="1"/>
</dbReference>
<protein>
    <recommendedName>
        <fullName evidence="1">Retroviral polymerase SH3-like domain-containing protein</fullName>
    </recommendedName>
</protein>
<dbReference type="EMBL" id="CANTFM010002190">
    <property type="protein sequence ID" value="CAI5744808.1"/>
    <property type="molecule type" value="Genomic_DNA"/>
</dbReference>
<evidence type="ECO:0000313" key="3">
    <source>
        <dbReference type="Proteomes" id="UP001162029"/>
    </source>
</evidence>
<dbReference type="Proteomes" id="UP001162029">
    <property type="component" value="Unassembled WGS sequence"/>
</dbReference>
<sequence>MVFKRKPRMDHMRVFGSQCYAHVTKEKREKLDDSGVKCYFLDYAKNHKAYRLLNASDGSIVVSRSVTFAEHSIAKTVKINNEQVIDIIGDEEEEVEAPNPNEVLQTPPMQACKEPTQRNKISIR</sequence>
<keyword evidence="3" id="KW-1185">Reference proteome</keyword>
<feature type="domain" description="Retroviral polymerase SH3-like" evidence="1">
    <location>
        <begin position="17"/>
        <end position="77"/>
    </location>
</feature>
<proteinExistence type="predicted"/>
<evidence type="ECO:0000259" key="1">
    <source>
        <dbReference type="Pfam" id="PF25597"/>
    </source>
</evidence>
<reference evidence="2" key="1">
    <citation type="submission" date="2022-12" db="EMBL/GenBank/DDBJ databases">
        <authorList>
            <person name="Webb A."/>
        </authorList>
    </citation>
    <scope>NUCLEOTIDE SEQUENCE</scope>
    <source>
        <strain evidence="2">Pd1</strain>
    </source>
</reference>
<dbReference type="InterPro" id="IPR057670">
    <property type="entry name" value="SH3_retrovirus"/>
</dbReference>
<comment type="caution">
    <text evidence="2">The sequence shown here is derived from an EMBL/GenBank/DDBJ whole genome shotgun (WGS) entry which is preliminary data.</text>
</comment>
<evidence type="ECO:0000313" key="2">
    <source>
        <dbReference type="EMBL" id="CAI5744808.1"/>
    </source>
</evidence>
<gene>
    <name evidence="2" type="ORF">PDE001_LOCUS9933</name>
</gene>
<dbReference type="AlphaFoldDB" id="A0AAV0V8K7"/>
<organism evidence="2 3">
    <name type="scientific">Peronospora destructor</name>
    <dbReference type="NCBI Taxonomy" id="86335"/>
    <lineage>
        <taxon>Eukaryota</taxon>
        <taxon>Sar</taxon>
        <taxon>Stramenopiles</taxon>
        <taxon>Oomycota</taxon>
        <taxon>Peronosporomycetes</taxon>
        <taxon>Peronosporales</taxon>
        <taxon>Peronosporaceae</taxon>
        <taxon>Peronospora</taxon>
    </lineage>
</organism>